<keyword evidence="4 7" id="KW-1133">Transmembrane helix</keyword>
<evidence type="ECO:0000259" key="8">
    <source>
        <dbReference type="Pfam" id="PF02687"/>
    </source>
</evidence>
<dbReference type="InterPro" id="IPR003838">
    <property type="entry name" value="ABC3_permease_C"/>
</dbReference>
<dbReference type="InterPro" id="IPR025857">
    <property type="entry name" value="MacB_PCD"/>
</dbReference>
<dbReference type="PANTHER" id="PTHR30572">
    <property type="entry name" value="MEMBRANE COMPONENT OF TRANSPORTER-RELATED"/>
    <property type="match status" value="1"/>
</dbReference>
<keyword evidence="5 7" id="KW-0472">Membrane</keyword>
<dbReference type="Pfam" id="PF02687">
    <property type="entry name" value="FtsX"/>
    <property type="match status" value="2"/>
</dbReference>
<keyword evidence="3 7" id="KW-0812">Transmembrane</keyword>
<feature type="transmembrane region" description="Helical" evidence="7">
    <location>
        <begin position="444"/>
        <end position="462"/>
    </location>
</feature>
<dbReference type="EMBL" id="DXGF01000151">
    <property type="protein sequence ID" value="HIW84412.1"/>
    <property type="molecule type" value="Genomic_DNA"/>
</dbReference>
<dbReference type="InterPro" id="IPR050250">
    <property type="entry name" value="Macrolide_Exporter_MacB"/>
</dbReference>
<feature type="transmembrane region" description="Helical" evidence="7">
    <location>
        <begin position="331"/>
        <end position="354"/>
    </location>
</feature>
<dbReference type="GO" id="GO:0005886">
    <property type="term" value="C:plasma membrane"/>
    <property type="evidence" value="ECO:0007669"/>
    <property type="project" value="UniProtKB-SubCell"/>
</dbReference>
<accession>A0A9D1RCZ9</accession>
<comment type="similarity">
    <text evidence="6">Belongs to the ABC-4 integral membrane protein family.</text>
</comment>
<organism evidence="10 11">
    <name type="scientific">Candidatus Dorea gallistercoris</name>
    <dbReference type="NCBI Taxonomy" id="2838542"/>
    <lineage>
        <taxon>Bacteria</taxon>
        <taxon>Bacillati</taxon>
        <taxon>Bacillota</taxon>
        <taxon>Clostridia</taxon>
        <taxon>Lachnospirales</taxon>
        <taxon>Lachnospiraceae</taxon>
        <taxon>Dorea</taxon>
    </lineage>
</organism>
<feature type="transmembrane region" description="Helical" evidence="7">
    <location>
        <begin position="825"/>
        <end position="851"/>
    </location>
</feature>
<dbReference type="GO" id="GO:0022857">
    <property type="term" value="F:transmembrane transporter activity"/>
    <property type="evidence" value="ECO:0007669"/>
    <property type="project" value="TreeGrafter"/>
</dbReference>
<evidence type="ECO:0000313" key="11">
    <source>
        <dbReference type="Proteomes" id="UP000824263"/>
    </source>
</evidence>
<feature type="domain" description="MacB-like periplasmic core" evidence="9">
    <location>
        <begin position="27"/>
        <end position="189"/>
    </location>
</feature>
<evidence type="ECO:0000256" key="7">
    <source>
        <dbReference type="SAM" id="Phobius"/>
    </source>
</evidence>
<feature type="transmembrane region" description="Helical" evidence="7">
    <location>
        <begin position="26"/>
        <end position="50"/>
    </location>
</feature>
<evidence type="ECO:0000256" key="2">
    <source>
        <dbReference type="ARBA" id="ARBA00022475"/>
    </source>
</evidence>
<reference evidence="10" key="1">
    <citation type="journal article" date="2021" name="PeerJ">
        <title>Extensive microbial diversity within the chicken gut microbiome revealed by metagenomics and culture.</title>
        <authorList>
            <person name="Gilroy R."/>
            <person name="Ravi A."/>
            <person name="Getino M."/>
            <person name="Pursley I."/>
            <person name="Horton D.L."/>
            <person name="Alikhan N.F."/>
            <person name="Baker D."/>
            <person name="Gharbi K."/>
            <person name="Hall N."/>
            <person name="Watson M."/>
            <person name="Adriaenssens E.M."/>
            <person name="Foster-Nyarko E."/>
            <person name="Jarju S."/>
            <person name="Secka A."/>
            <person name="Antonio M."/>
            <person name="Oren A."/>
            <person name="Chaudhuri R.R."/>
            <person name="La Ragione R."/>
            <person name="Hildebrand F."/>
            <person name="Pallen M.J."/>
        </authorList>
    </citation>
    <scope>NUCLEOTIDE SEQUENCE</scope>
    <source>
        <strain evidence="10">ChiSxjej1B13-11762</strain>
    </source>
</reference>
<dbReference type="PANTHER" id="PTHR30572:SF4">
    <property type="entry name" value="ABC TRANSPORTER PERMEASE YTRF"/>
    <property type="match status" value="1"/>
</dbReference>
<evidence type="ECO:0000313" key="10">
    <source>
        <dbReference type="EMBL" id="HIW84412.1"/>
    </source>
</evidence>
<protein>
    <submittedName>
        <fullName evidence="10">FtsX-like permease family protein</fullName>
    </submittedName>
</protein>
<evidence type="ECO:0000259" key="9">
    <source>
        <dbReference type="Pfam" id="PF12704"/>
    </source>
</evidence>
<comment type="caution">
    <text evidence="10">The sequence shown here is derived from an EMBL/GenBank/DDBJ whole genome shotgun (WGS) entry which is preliminary data.</text>
</comment>
<feature type="transmembrane region" description="Helical" evidence="7">
    <location>
        <begin position="374"/>
        <end position="392"/>
    </location>
</feature>
<evidence type="ECO:0000256" key="6">
    <source>
        <dbReference type="ARBA" id="ARBA00038076"/>
    </source>
</evidence>
<proteinExistence type="inferred from homology"/>
<evidence type="ECO:0000256" key="3">
    <source>
        <dbReference type="ARBA" id="ARBA00022692"/>
    </source>
</evidence>
<feature type="domain" description="ABC3 transporter permease C-terminal" evidence="8">
    <location>
        <begin position="741"/>
        <end position="857"/>
    </location>
</feature>
<name>A0A9D1RCZ9_9FIRM</name>
<gene>
    <name evidence="10" type="ORF">H9873_08825</name>
</gene>
<comment type="subcellular location">
    <subcellularLocation>
        <location evidence="1">Cell membrane</location>
        <topology evidence="1">Multi-pass membrane protein</topology>
    </subcellularLocation>
</comment>
<feature type="domain" description="ABC3 transporter permease C-terminal" evidence="8">
    <location>
        <begin position="284"/>
        <end position="398"/>
    </location>
</feature>
<evidence type="ECO:0000256" key="1">
    <source>
        <dbReference type="ARBA" id="ARBA00004651"/>
    </source>
</evidence>
<keyword evidence="2" id="KW-1003">Cell membrane</keyword>
<feature type="transmembrane region" description="Helical" evidence="7">
    <location>
        <begin position="731"/>
        <end position="755"/>
    </location>
</feature>
<dbReference type="Proteomes" id="UP000824263">
    <property type="component" value="Unassembled WGS sequence"/>
</dbReference>
<evidence type="ECO:0000256" key="4">
    <source>
        <dbReference type="ARBA" id="ARBA00022989"/>
    </source>
</evidence>
<feature type="transmembrane region" description="Helical" evidence="7">
    <location>
        <begin position="790"/>
        <end position="813"/>
    </location>
</feature>
<dbReference type="Pfam" id="PF12704">
    <property type="entry name" value="MacB_PCD"/>
    <property type="match status" value="1"/>
</dbReference>
<sequence>MRKVKNKKAIRNLADKSFRASRIRNVIAVIAIALTSMLFTTLFTIGIGTMENFQQQTMRQSGGDSHGVIKDLTPQEYEDLKDHPLIEESAPCRILADGINNQEFLKRHVELWYMPEYHYEHWFLEIKEGRAPKEADEALVDETTLELLGLPQKTGQEFTLEIQLGQGEPKIVERTFTVSGILKANSVLNTGFTVVSEAYLTAHADEVSAFEKGTGETRVGAIQMDVNFSNSFGIQKKLNQVITESGYSVKESSPDYLASNVNWAYISDGAESDPLTMGAVAGGLLLILLTGYLIIYNVFQISVIRDIQYYGLLKTIGTTGRQIRRIVGRQAWKLAVLGIPLGLLFGFFIGKWIVPLVVERTSYAGGKVEVSLNPLIFLGAILFTLATVWISTRKPARMAGKVSPIEAVRYTEGSGGPKKEKRSTDGGKIWRMALSNLGRSKGRTAIVILSLSLAVILLNSVFSVTSSISMDQYLKKFVISDFVIANAQYFNYEYYASSEEDIPEIKLSESFIEACESQDGFEQGGRLYMTNRIGLDKETYQPTEHVLVDENGDFYRMYGADKEFYLQNENGSFRSSFYGLEDYPLGKIEVYEGETDLDQIKEKLATGKYLLAGVETDDNDQVYEEEVRYHAGDHVTLVTEEGEKREFEILSLIKENYYGLTNRIGANFAFYTTAEVFQEMESADFLMSYEFDVEDDKEIEFAQFIENYTATQEPLMHYESKQKWLQEFNGLIGLITLVGGVLTTVVGIIGVLNFVNSILTGIVTRKRELAMLEAIGMTKRQLVRMLMLEGLYYAGLTILVSLAAGCLFSLTLVKSLAEGIWFMEYHFVLWPMLLVFPILIILGALIPYLAYLPQRRVSLVEEIRRSE</sequence>
<reference evidence="10" key="2">
    <citation type="submission" date="2021-04" db="EMBL/GenBank/DDBJ databases">
        <authorList>
            <person name="Gilroy R."/>
        </authorList>
    </citation>
    <scope>NUCLEOTIDE SEQUENCE</scope>
    <source>
        <strain evidence="10">ChiSxjej1B13-11762</strain>
    </source>
</reference>
<evidence type="ECO:0000256" key="5">
    <source>
        <dbReference type="ARBA" id="ARBA00023136"/>
    </source>
</evidence>
<dbReference type="AlphaFoldDB" id="A0A9D1RCZ9"/>
<feature type="transmembrane region" description="Helical" evidence="7">
    <location>
        <begin position="275"/>
        <end position="299"/>
    </location>
</feature>